<organism evidence="2 3">
    <name type="scientific">Bombilactobacillus apium</name>
    <dbReference type="NCBI Taxonomy" id="2675299"/>
    <lineage>
        <taxon>Bacteria</taxon>
        <taxon>Bacillati</taxon>
        <taxon>Bacillota</taxon>
        <taxon>Bacilli</taxon>
        <taxon>Lactobacillales</taxon>
        <taxon>Lactobacillaceae</taxon>
        <taxon>Bombilactobacillus</taxon>
    </lineage>
</organism>
<dbReference type="CDD" id="cd00143">
    <property type="entry name" value="PP2Cc"/>
    <property type="match status" value="1"/>
</dbReference>
<feature type="domain" description="PPM-type phosphatase" evidence="1">
    <location>
        <begin position="2"/>
        <end position="241"/>
    </location>
</feature>
<dbReference type="AlphaFoldDB" id="A0A850R8W1"/>
<comment type="caution">
    <text evidence="2">The sequence shown here is derived from an EMBL/GenBank/DDBJ whole genome shotgun (WGS) entry which is preliminary data.</text>
</comment>
<dbReference type="EMBL" id="JABZEC010000006">
    <property type="protein sequence ID" value="NVY96965.1"/>
    <property type="molecule type" value="Genomic_DNA"/>
</dbReference>
<gene>
    <name evidence="2" type="ORF">HU830_07350</name>
</gene>
<dbReference type="RefSeq" id="WP_176943119.1">
    <property type="nucleotide sequence ID" value="NZ_JABZEC010000006.1"/>
</dbReference>
<dbReference type="SMART" id="SM00332">
    <property type="entry name" value="PP2Cc"/>
    <property type="match status" value="1"/>
</dbReference>
<evidence type="ECO:0000313" key="3">
    <source>
        <dbReference type="Proteomes" id="UP000563523"/>
    </source>
</evidence>
<dbReference type="PANTHER" id="PTHR47992">
    <property type="entry name" value="PROTEIN PHOSPHATASE"/>
    <property type="match status" value="1"/>
</dbReference>
<dbReference type="PROSITE" id="PS51746">
    <property type="entry name" value="PPM_2"/>
    <property type="match status" value="1"/>
</dbReference>
<evidence type="ECO:0000259" key="1">
    <source>
        <dbReference type="PROSITE" id="PS51746"/>
    </source>
</evidence>
<keyword evidence="3" id="KW-1185">Reference proteome</keyword>
<dbReference type="NCBIfam" id="NF033484">
    <property type="entry name" value="Stp1_PP2C_phos"/>
    <property type="match status" value="1"/>
</dbReference>
<dbReference type="GO" id="GO:0004722">
    <property type="term" value="F:protein serine/threonine phosphatase activity"/>
    <property type="evidence" value="ECO:0007669"/>
    <property type="project" value="InterPro"/>
</dbReference>
<dbReference type="SMART" id="SM00331">
    <property type="entry name" value="PP2C_SIG"/>
    <property type="match status" value="1"/>
</dbReference>
<dbReference type="Pfam" id="PF13672">
    <property type="entry name" value="PP2C_2"/>
    <property type="match status" value="1"/>
</dbReference>
<reference evidence="2 3" key="1">
    <citation type="submission" date="2020-06" db="EMBL/GenBank/DDBJ databases">
        <authorList>
            <person name="Kang J."/>
        </authorList>
    </citation>
    <scope>NUCLEOTIDE SEQUENCE [LARGE SCALE GENOMIC DNA]</scope>
    <source>
        <strain evidence="2 3">DCY120</strain>
    </source>
</reference>
<accession>A0A850R8W1</accession>
<dbReference type="Gene3D" id="3.60.40.10">
    <property type="entry name" value="PPM-type phosphatase domain"/>
    <property type="match status" value="1"/>
</dbReference>
<proteinExistence type="predicted"/>
<dbReference type="InterPro" id="IPR036457">
    <property type="entry name" value="PPM-type-like_dom_sf"/>
</dbReference>
<dbReference type="Proteomes" id="UP000563523">
    <property type="component" value="Unassembled WGS sequence"/>
</dbReference>
<dbReference type="SUPFAM" id="SSF81606">
    <property type="entry name" value="PP2C-like"/>
    <property type="match status" value="1"/>
</dbReference>
<sequence length="251" mass="27256">MQVAFQTDIGRQRQNNQDYVQAYSNQAGATLAVVADGMGGHRGGDVASKMVVEHLGSAFEQTQMADIETITHWAKELLLVENRRVIKASQEQLDLKGMGTTLVAAVVVEPDLLVLNVGDSRCYLFREQQLQQLSFDHSLVNELLVAGAITPLEAKNYPNKNIITQSLGVSSGLEPTAKRLTLESQDQVLLCSDGLTNMVSETKIAEILAQPLTTQAKCDLLVKCANQAGGLDNITVLILDLQAHCEVKPDD</sequence>
<name>A0A850R8W1_9LACO</name>
<dbReference type="InterPro" id="IPR001932">
    <property type="entry name" value="PPM-type_phosphatase-like_dom"/>
</dbReference>
<protein>
    <submittedName>
        <fullName evidence="2">Stp1/IreP family PP2C-type Ser/Thr phosphatase</fullName>
    </submittedName>
</protein>
<dbReference type="InterPro" id="IPR015655">
    <property type="entry name" value="PP2C"/>
</dbReference>
<evidence type="ECO:0000313" key="2">
    <source>
        <dbReference type="EMBL" id="NVY96965.1"/>
    </source>
</evidence>